<dbReference type="Pfam" id="PF00728">
    <property type="entry name" value="Glyco_hydro_20"/>
    <property type="match status" value="1"/>
</dbReference>
<evidence type="ECO:0000313" key="12">
    <source>
        <dbReference type="EMBL" id="KOO24932.1"/>
    </source>
</evidence>
<dbReference type="PANTHER" id="PTHR22600:SF21">
    <property type="entry name" value="BETA-HEXOSAMINIDASE A"/>
    <property type="match status" value="1"/>
</dbReference>
<feature type="signal peptide" evidence="9">
    <location>
        <begin position="1"/>
        <end position="22"/>
    </location>
</feature>
<evidence type="ECO:0000256" key="9">
    <source>
        <dbReference type="SAM" id="SignalP"/>
    </source>
</evidence>
<dbReference type="PRINTS" id="PR00738">
    <property type="entry name" value="GLHYDRLASE20"/>
</dbReference>
<evidence type="ECO:0000313" key="13">
    <source>
        <dbReference type="Proteomes" id="UP000037460"/>
    </source>
</evidence>
<evidence type="ECO:0000256" key="6">
    <source>
        <dbReference type="ARBA" id="ARBA00023295"/>
    </source>
</evidence>
<dbReference type="SUPFAM" id="SSF51445">
    <property type="entry name" value="(Trans)glycosidases"/>
    <property type="match status" value="1"/>
</dbReference>
<dbReference type="PANTHER" id="PTHR22600">
    <property type="entry name" value="BETA-HEXOSAMINIDASE"/>
    <property type="match status" value="1"/>
</dbReference>
<dbReference type="InterPro" id="IPR029019">
    <property type="entry name" value="HEX_eukaryotic_N"/>
</dbReference>
<dbReference type="Gene3D" id="3.30.379.10">
    <property type="entry name" value="Chitobiase/beta-hexosaminidase domain 2-like"/>
    <property type="match status" value="1"/>
</dbReference>
<evidence type="ECO:0000256" key="8">
    <source>
        <dbReference type="PIRSR" id="PIRSR001093-1"/>
    </source>
</evidence>
<dbReference type="OrthoDB" id="428480at2759"/>
<evidence type="ECO:0000256" key="1">
    <source>
        <dbReference type="ARBA" id="ARBA00001231"/>
    </source>
</evidence>
<dbReference type="InterPro" id="IPR015883">
    <property type="entry name" value="Glyco_hydro_20_cat"/>
</dbReference>
<gene>
    <name evidence="12" type="ORF">Ctob_003762</name>
</gene>
<proteinExistence type="inferred from homology"/>
<comment type="similarity">
    <text evidence="2 7">Belongs to the glycosyl hydrolase 20 family.</text>
</comment>
<dbReference type="Pfam" id="PF14845">
    <property type="entry name" value="Glycohydro_20b2"/>
    <property type="match status" value="1"/>
</dbReference>
<reference evidence="13" key="1">
    <citation type="journal article" date="2015" name="PLoS Genet.">
        <title>Genome Sequence and Transcriptome Analyses of Chrysochromulina tobin: Metabolic Tools for Enhanced Algal Fitness in the Prominent Order Prymnesiales (Haptophyceae).</title>
        <authorList>
            <person name="Hovde B.T."/>
            <person name="Deodato C.R."/>
            <person name="Hunsperger H.M."/>
            <person name="Ryken S.A."/>
            <person name="Yost W."/>
            <person name="Jha R.K."/>
            <person name="Patterson J."/>
            <person name="Monnat R.J. Jr."/>
            <person name="Barlow S.B."/>
            <person name="Starkenburg S.R."/>
            <person name="Cattolico R.A."/>
        </authorList>
    </citation>
    <scope>NUCLEOTIDE SEQUENCE</scope>
    <source>
        <strain evidence="13">CCMP291</strain>
    </source>
</reference>
<feature type="domain" description="Beta-hexosaminidase eukaryotic type N-terminal" evidence="11">
    <location>
        <begin position="23"/>
        <end position="134"/>
    </location>
</feature>
<dbReference type="GO" id="GO:0004563">
    <property type="term" value="F:beta-N-acetylhexosaminidase activity"/>
    <property type="evidence" value="ECO:0007669"/>
    <property type="project" value="UniProtKB-EC"/>
</dbReference>
<keyword evidence="4 7" id="KW-0378">Hydrolase</keyword>
<protein>
    <recommendedName>
        <fullName evidence="7">Beta-hexosaminidase</fullName>
        <ecNumber evidence="7">3.2.1.52</ecNumber>
    </recommendedName>
</protein>
<evidence type="ECO:0000259" key="11">
    <source>
        <dbReference type="Pfam" id="PF14845"/>
    </source>
</evidence>
<evidence type="ECO:0000256" key="2">
    <source>
        <dbReference type="ARBA" id="ARBA00006285"/>
    </source>
</evidence>
<feature type="active site" description="Proton donor" evidence="8">
    <location>
        <position position="308"/>
    </location>
</feature>
<dbReference type="InterPro" id="IPR029018">
    <property type="entry name" value="Hex-like_dom2"/>
</dbReference>
<keyword evidence="13" id="KW-1185">Reference proteome</keyword>
<comment type="caution">
    <text evidence="12">The sequence shown here is derived from an EMBL/GenBank/DDBJ whole genome shotgun (WGS) entry which is preliminary data.</text>
</comment>
<name>A0A0M0JEY8_9EUKA</name>
<dbReference type="SUPFAM" id="SSF55545">
    <property type="entry name" value="beta-N-acetylhexosaminidase-like domain"/>
    <property type="match status" value="1"/>
</dbReference>
<keyword evidence="3 9" id="KW-0732">Signal</keyword>
<dbReference type="AlphaFoldDB" id="A0A0M0JEY8"/>
<feature type="domain" description="Glycoside hydrolase family 20 catalytic" evidence="10">
    <location>
        <begin position="152"/>
        <end position="477"/>
    </location>
</feature>
<keyword evidence="5" id="KW-0325">Glycoprotein</keyword>
<dbReference type="Proteomes" id="UP000037460">
    <property type="component" value="Unassembled WGS sequence"/>
</dbReference>
<dbReference type="GO" id="GO:0005975">
    <property type="term" value="P:carbohydrate metabolic process"/>
    <property type="evidence" value="ECO:0007669"/>
    <property type="project" value="InterPro"/>
</dbReference>
<evidence type="ECO:0000256" key="4">
    <source>
        <dbReference type="ARBA" id="ARBA00022801"/>
    </source>
</evidence>
<dbReference type="GO" id="GO:0006689">
    <property type="term" value="P:ganglioside catabolic process"/>
    <property type="evidence" value="ECO:0007669"/>
    <property type="project" value="TreeGrafter"/>
</dbReference>
<dbReference type="CDD" id="cd06562">
    <property type="entry name" value="GH20_HexA_HexB-like"/>
    <property type="match status" value="1"/>
</dbReference>
<dbReference type="PIRSF" id="PIRSF001093">
    <property type="entry name" value="B-hxosamndse_ab_euk"/>
    <property type="match status" value="1"/>
</dbReference>
<accession>A0A0M0JEY8</accession>
<dbReference type="InterPro" id="IPR017853">
    <property type="entry name" value="GH"/>
</dbReference>
<dbReference type="Gene3D" id="3.20.20.80">
    <property type="entry name" value="Glycosidases"/>
    <property type="match status" value="1"/>
</dbReference>
<comment type="catalytic activity">
    <reaction evidence="1 7">
        <text>Hydrolysis of terminal non-reducing N-acetyl-D-hexosamine residues in N-acetyl-beta-D-hexosaminides.</text>
        <dbReference type="EC" id="3.2.1.52"/>
    </reaction>
</comment>
<keyword evidence="6 7" id="KW-0326">Glycosidase</keyword>
<dbReference type="GO" id="GO:0030203">
    <property type="term" value="P:glycosaminoglycan metabolic process"/>
    <property type="evidence" value="ECO:0007669"/>
    <property type="project" value="TreeGrafter"/>
</dbReference>
<dbReference type="GO" id="GO:0005764">
    <property type="term" value="C:lysosome"/>
    <property type="evidence" value="ECO:0007669"/>
    <property type="project" value="TreeGrafter"/>
</dbReference>
<dbReference type="GO" id="GO:0016020">
    <property type="term" value="C:membrane"/>
    <property type="evidence" value="ECO:0007669"/>
    <property type="project" value="TreeGrafter"/>
</dbReference>
<dbReference type="EMBL" id="JWZX01003036">
    <property type="protein sequence ID" value="KOO24932.1"/>
    <property type="molecule type" value="Genomic_DNA"/>
</dbReference>
<dbReference type="EC" id="3.2.1.52" evidence="7"/>
<evidence type="ECO:0000256" key="3">
    <source>
        <dbReference type="ARBA" id="ARBA00022729"/>
    </source>
</evidence>
<dbReference type="FunFam" id="3.20.20.80:FF:000063">
    <property type="entry name" value="Beta-hexosaminidase"/>
    <property type="match status" value="1"/>
</dbReference>
<evidence type="ECO:0000256" key="7">
    <source>
        <dbReference type="PIRNR" id="PIRNR001093"/>
    </source>
</evidence>
<evidence type="ECO:0000259" key="10">
    <source>
        <dbReference type="Pfam" id="PF00728"/>
    </source>
</evidence>
<evidence type="ECO:0000256" key="5">
    <source>
        <dbReference type="ARBA" id="ARBA00023180"/>
    </source>
</evidence>
<sequence length="551" mass="61253">MKDLRTHLFLAVLVLASTPVSGVLPRPQQQTDSGDVFSLGEEFQFLAVGVHSTPMLQNAFDRYRAIIFQRRKPDGAAPALSTITGCDVNVTSDVQVKTLTTDESYELHVRAPRLFVRAATVFGALYALETFSQLVRSDLSIDGTVITDKPRFAYRGTMIDTSRHFYPVTSIKMHIDAMAYAKMNVLHWHIVDEISFPYESVVLPQMSLDGAFSPKHVYSIAAIREIVEYAMLRGVRVIPEFDTPGHVSRGWGSLGVLTQCYDVKTGAPTNFGALNPTLNQTYAVLSTLLAEVRDVFAPEAYIHVGGDEVPKECWQSNPQIASWLHEHPSVKDFAGLETYFEQRLLALLKAQGSSYIVWQEIFDNGVEILPDTVIEVWKGGHGGDQWLWQTEMAKVTGAGFKSVLSAPYYLNYIAYGADWINYYSIEPANFTGGAAAESNGLIAGLEACFWSEYIDATNLASRAWPRAAAVAERAWSAETVTNLTDAERRLHEWRCMLLTRGINAEPIGTCSVNAQRVGGPTLQQWCQYQVPGYGGYCAEEWDPVYSAPWDR</sequence>
<feature type="chain" id="PRO_5005601840" description="Beta-hexosaminidase" evidence="9">
    <location>
        <begin position="23"/>
        <end position="551"/>
    </location>
</feature>
<dbReference type="InterPro" id="IPR025705">
    <property type="entry name" value="Beta_hexosaminidase_sua/sub"/>
</dbReference>
<organism evidence="12 13">
    <name type="scientific">Chrysochromulina tobinii</name>
    <dbReference type="NCBI Taxonomy" id="1460289"/>
    <lineage>
        <taxon>Eukaryota</taxon>
        <taxon>Haptista</taxon>
        <taxon>Haptophyta</taxon>
        <taxon>Prymnesiophyceae</taxon>
        <taxon>Prymnesiales</taxon>
        <taxon>Chrysochromulinaceae</taxon>
        <taxon>Chrysochromulina</taxon>
    </lineage>
</organism>